<dbReference type="Proteomes" id="UP000193781">
    <property type="component" value="Unassembled WGS sequence"/>
</dbReference>
<dbReference type="Pfam" id="PF21006">
    <property type="entry name" value="NHase_beta_N"/>
    <property type="match status" value="1"/>
</dbReference>
<dbReference type="InterPro" id="IPR042262">
    <property type="entry name" value="CN_hydtase_beta_C"/>
</dbReference>
<organism evidence="2 3">
    <name type="scientific">Mycobacterium nebraskense</name>
    <dbReference type="NCBI Taxonomy" id="244292"/>
    <lineage>
        <taxon>Bacteria</taxon>
        <taxon>Bacillati</taxon>
        <taxon>Actinomycetota</taxon>
        <taxon>Actinomycetes</taxon>
        <taxon>Mycobacteriales</taxon>
        <taxon>Mycobacteriaceae</taxon>
        <taxon>Mycobacterium</taxon>
    </lineage>
</organism>
<accession>A0A0F5NEM8</accession>
<proteinExistence type="predicted"/>
<sequence length="120" mass="13385">MSTEIDVTSVRVPTLQQVAEREQVWPVMAEKYGVTNPVPPWKSSLDGMCEALDREGAALELLTRRHDEDRLGEEVYAALPYPESQLIALAHSLIARNVIDEAALAERMQMVRVRLQAGDA</sequence>
<reference evidence="2 3" key="1">
    <citation type="submission" date="2016-01" db="EMBL/GenBank/DDBJ databases">
        <title>The new phylogeny of the genus Mycobacterium.</title>
        <authorList>
            <person name="Tarcisio F."/>
            <person name="Conor M."/>
            <person name="Antonella G."/>
            <person name="Elisabetta G."/>
            <person name="Giulia F.S."/>
            <person name="Sara T."/>
            <person name="Anna F."/>
            <person name="Clotilde B."/>
            <person name="Roberto B."/>
            <person name="Veronica D.S."/>
            <person name="Fabio R."/>
            <person name="Monica P."/>
            <person name="Olivier J."/>
            <person name="Enrico T."/>
            <person name="Nicola S."/>
        </authorList>
    </citation>
    <scope>NUCLEOTIDE SEQUENCE [LARGE SCALE GENOMIC DNA]</scope>
    <source>
        <strain evidence="2 3">DSM 44803</strain>
    </source>
</reference>
<evidence type="ECO:0000259" key="1">
    <source>
        <dbReference type="Pfam" id="PF21006"/>
    </source>
</evidence>
<gene>
    <name evidence="2" type="ORF">AWC17_10610</name>
</gene>
<protein>
    <submittedName>
        <fullName evidence="2">Thiocyanate hydrolase</fullName>
    </submittedName>
</protein>
<keyword evidence="3" id="KW-1185">Reference proteome</keyword>
<dbReference type="Gene3D" id="1.10.472.20">
    <property type="entry name" value="Nitrile hydratase, beta subunit"/>
    <property type="match status" value="1"/>
</dbReference>
<name>A0A0F5NEM8_9MYCO</name>
<dbReference type="STRING" id="244292.ABW17_14500"/>
<dbReference type="OrthoDB" id="4549353at2"/>
<keyword evidence="2" id="KW-0378">Hydrolase</keyword>
<dbReference type="RefSeq" id="WP_046183839.1">
    <property type="nucleotide sequence ID" value="NZ_JACKSS010000103.1"/>
</dbReference>
<feature type="domain" description="Nitrile hydratase beta subunit-like N-terminal" evidence="1">
    <location>
        <begin position="39"/>
        <end position="111"/>
    </location>
</feature>
<evidence type="ECO:0000313" key="2">
    <source>
        <dbReference type="EMBL" id="ORW18121.1"/>
    </source>
</evidence>
<dbReference type="InterPro" id="IPR008990">
    <property type="entry name" value="Elect_transpt_acc-like_dom_sf"/>
</dbReference>
<comment type="caution">
    <text evidence="2">The sequence shown here is derived from an EMBL/GenBank/DDBJ whole genome shotgun (WGS) entry which is preliminary data.</text>
</comment>
<dbReference type="AlphaFoldDB" id="A0A0F5NEM8"/>
<dbReference type="GO" id="GO:0016787">
    <property type="term" value="F:hydrolase activity"/>
    <property type="evidence" value="ECO:0007669"/>
    <property type="project" value="UniProtKB-KW"/>
</dbReference>
<evidence type="ECO:0000313" key="3">
    <source>
        <dbReference type="Proteomes" id="UP000193781"/>
    </source>
</evidence>
<dbReference type="EMBL" id="LQPH01000148">
    <property type="protein sequence ID" value="ORW18121.1"/>
    <property type="molecule type" value="Genomic_DNA"/>
</dbReference>
<dbReference type="InterPro" id="IPR049054">
    <property type="entry name" value="CN_hydtase_beta-like_N"/>
</dbReference>
<dbReference type="SUPFAM" id="SSF50090">
    <property type="entry name" value="Electron transport accessory proteins"/>
    <property type="match status" value="1"/>
</dbReference>